<reference evidence="2" key="1">
    <citation type="submission" date="2023-06" db="EMBL/GenBank/DDBJ databases">
        <authorList>
            <consortium name="Lawrence Berkeley National Laboratory"/>
            <person name="Ahrendt S."/>
            <person name="Sahu N."/>
            <person name="Indic B."/>
            <person name="Wong-Bajracharya J."/>
            <person name="Merenyi Z."/>
            <person name="Ke H.-M."/>
            <person name="Monk M."/>
            <person name="Kocsube S."/>
            <person name="Drula E."/>
            <person name="Lipzen A."/>
            <person name="Balint B."/>
            <person name="Henrissat B."/>
            <person name="Andreopoulos B."/>
            <person name="Martin F.M."/>
            <person name="Harder C.B."/>
            <person name="Rigling D."/>
            <person name="Ford K.L."/>
            <person name="Foster G.D."/>
            <person name="Pangilinan J."/>
            <person name="Papanicolaou A."/>
            <person name="Barry K."/>
            <person name="LaButti K."/>
            <person name="Viragh M."/>
            <person name="Koriabine M."/>
            <person name="Yan M."/>
            <person name="Riley R."/>
            <person name="Champramary S."/>
            <person name="Plett K.L."/>
            <person name="Tsai I.J."/>
            <person name="Slot J."/>
            <person name="Sipos G."/>
            <person name="Plett J."/>
            <person name="Nagy L.G."/>
            <person name="Grigoriev I.V."/>
        </authorList>
    </citation>
    <scope>NUCLEOTIDE SEQUENCE</scope>
    <source>
        <strain evidence="2">ICMP 16352</strain>
    </source>
</reference>
<organism evidence="2 3">
    <name type="scientific">Armillaria novae-zelandiae</name>
    <dbReference type="NCBI Taxonomy" id="153914"/>
    <lineage>
        <taxon>Eukaryota</taxon>
        <taxon>Fungi</taxon>
        <taxon>Dikarya</taxon>
        <taxon>Basidiomycota</taxon>
        <taxon>Agaricomycotina</taxon>
        <taxon>Agaricomycetes</taxon>
        <taxon>Agaricomycetidae</taxon>
        <taxon>Agaricales</taxon>
        <taxon>Marasmiineae</taxon>
        <taxon>Physalacriaceae</taxon>
        <taxon>Armillaria</taxon>
    </lineage>
</organism>
<proteinExistence type="predicted"/>
<evidence type="ECO:0000313" key="2">
    <source>
        <dbReference type="EMBL" id="KAK0477841.1"/>
    </source>
</evidence>
<keyword evidence="3" id="KW-1185">Reference proteome</keyword>
<dbReference type="EMBL" id="JAUEPR010000015">
    <property type="protein sequence ID" value="KAK0477841.1"/>
    <property type="molecule type" value="Genomic_DNA"/>
</dbReference>
<comment type="caution">
    <text evidence="2">The sequence shown here is derived from an EMBL/GenBank/DDBJ whole genome shotgun (WGS) entry which is preliminary data.</text>
</comment>
<evidence type="ECO:0000313" key="3">
    <source>
        <dbReference type="Proteomes" id="UP001175227"/>
    </source>
</evidence>
<gene>
    <name evidence="2" type="ORF">IW261DRAFT_1565635</name>
</gene>
<accession>A0AA39P5B0</accession>
<feature type="compositionally biased region" description="Basic and acidic residues" evidence="1">
    <location>
        <begin position="29"/>
        <end position="44"/>
    </location>
</feature>
<feature type="region of interest" description="Disordered" evidence="1">
    <location>
        <begin position="29"/>
        <end position="55"/>
    </location>
</feature>
<name>A0AA39P5B0_9AGAR</name>
<dbReference type="Proteomes" id="UP001175227">
    <property type="component" value="Unassembled WGS sequence"/>
</dbReference>
<evidence type="ECO:0000256" key="1">
    <source>
        <dbReference type="SAM" id="MobiDB-lite"/>
    </source>
</evidence>
<protein>
    <submittedName>
        <fullName evidence="2">Uncharacterized protein</fullName>
    </submittedName>
</protein>
<dbReference type="AlphaFoldDB" id="A0AA39P5B0"/>
<sequence length="113" mass="12954">MAIDELVDFTLEHVPYDDGSEEDIFNAIKEHQNAEQDKEMNGRDDGDDSDVVDKKPSWKEAITAASILQRFVVDTDEPFAHKLETILTKFGHQTHLEEFDCMETTTITDYFPS</sequence>